<protein>
    <submittedName>
        <fullName evidence="6">FCD domain-containing protein</fullName>
    </submittedName>
</protein>
<dbReference type="Pfam" id="PF00392">
    <property type="entry name" value="GntR"/>
    <property type="match status" value="1"/>
</dbReference>
<evidence type="ECO:0000313" key="7">
    <source>
        <dbReference type="Proteomes" id="UP000826462"/>
    </source>
</evidence>
<feature type="region of interest" description="Disordered" evidence="4">
    <location>
        <begin position="217"/>
        <end position="261"/>
    </location>
</feature>
<evidence type="ECO:0000256" key="3">
    <source>
        <dbReference type="ARBA" id="ARBA00023163"/>
    </source>
</evidence>
<dbReference type="InterPro" id="IPR000524">
    <property type="entry name" value="Tscrpt_reg_HTH_GntR"/>
</dbReference>
<dbReference type="SMART" id="SM00345">
    <property type="entry name" value="HTH_GNTR"/>
    <property type="match status" value="1"/>
</dbReference>
<dbReference type="InterPro" id="IPR036388">
    <property type="entry name" value="WH-like_DNA-bd_sf"/>
</dbReference>
<dbReference type="Gene3D" id="1.20.120.530">
    <property type="entry name" value="GntR ligand-binding domain-like"/>
    <property type="match status" value="1"/>
</dbReference>
<accession>A0ABX8UJU5</accession>
<keyword evidence="2" id="KW-0238">DNA-binding</keyword>
<dbReference type="Proteomes" id="UP000826462">
    <property type="component" value="Chromosome 1"/>
</dbReference>
<feature type="compositionally biased region" description="Low complexity" evidence="4">
    <location>
        <begin position="222"/>
        <end position="248"/>
    </location>
</feature>
<dbReference type="InterPro" id="IPR011711">
    <property type="entry name" value="GntR_C"/>
</dbReference>
<evidence type="ECO:0000256" key="4">
    <source>
        <dbReference type="SAM" id="MobiDB-lite"/>
    </source>
</evidence>
<proteinExistence type="predicted"/>
<evidence type="ECO:0000256" key="1">
    <source>
        <dbReference type="ARBA" id="ARBA00023015"/>
    </source>
</evidence>
<organism evidence="6 7">
    <name type="scientific">Paraburkholderia edwinii</name>
    <dbReference type="NCBI Taxonomy" id="2861782"/>
    <lineage>
        <taxon>Bacteria</taxon>
        <taxon>Pseudomonadati</taxon>
        <taxon>Pseudomonadota</taxon>
        <taxon>Betaproteobacteria</taxon>
        <taxon>Burkholderiales</taxon>
        <taxon>Burkholderiaceae</taxon>
        <taxon>Paraburkholderia</taxon>
    </lineage>
</organism>
<evidence type="ECO:0000313" key="6">
    <source>
        <dbReference type="EMBL" id="QYD69300.1"/>
    </source>
</evidence>
<keyword evidence="3" id="KW-0804">Transcription</keyword>
<dbReference type="PANTHER" id="PTHR43537">
    <property type="entry name" value="TRANSCRIPTIONAL REGULATOR, GNTR FAMILY"/>
    <property type="match status" value="1"/>
</dbReference>
<evidence type="ECO:0000256" key="2">
    <source>
        <dbReference type="ARBA" id="ARBA00023125"/>
    </source>
</evidence>
<dbReference type="Gene3D" id="1.10.10.10">
    <property type="entry name" value="Winged helix-like DNA-binding domain superfamily/Winged helix DNA-binding domain"/>
    <property type="match status" value="1"/>
</dbReference>
<gene>
    <name evidence="6" type="ORF">KZJ38_02635</name>
</gene>
<dbReference type="PANTHER" id="PTHR43537:SF5">
    <property type="entry name" value="UXU OPERON TRANSCRIPTIONAL REGULATOR"/>
    <property type="match status" value="1"/>
</dbReference>
<name>A0ABX8UJU5_9BURK</name>
<keyword evidence="7" id="KW-1185">Reference proteome</keyword>
<reference evidence="6 7" key="1">
    <citation type="submission" date="2021-07" db="EMBL/GenBank/DDBJ databases">
        <title>Paraburkholderia edwinii protects Aspergillus sp. from phenazines by acting as a toxin sponge.</title>
        <authorList>
            <person name="Dahlstrom K.M."/>
            <person name="Newman D.K."/>
        </authorList>
    </citation>
    <scope>NUCLEOTIDE SEQUENCE [LARGE SCALE GENOMIC DNA]</scope>
    <source>
        <strain evidence="6 7">Pe01</strain>
    </source>
</reference>
<dbReference type="PRINTS" id="PR00035">
    <property type="entry name" value="HTHGNTR"/>
</dbReference>
<keyword evidence="1" id="KW-0805">Transcription regulation</keyword>
<dbReference type="RefSeq" id="WP_219798667.1">
    <property type="nucleotide sequence ID" value="NZ_CP080095.1"/>
</dbReference>
<evidence type="ECO:0000259" key="5">
    <source>
        <dbReference type="PROSITE" id="PS50949"/>
    </source>
</evidence>
<dbReference type="InterPro" id="IPR036390">
    <property type="entry name" value="WH_DNA-bd_sf"/>
</dbReference>
<dbReference type="SUPFAM" id="SSF48008">
    <property type="entry name" value="GntR ligand-binding domain-like"/>
    <property type="match status" value="1"/>
</dbReference>
<dbReference type="Pfam" id="PF07729">
    <property type="entry name" value="FCD"/>
    <property type="match status" value="1"/>
</dbReference>
<sequence length="261" mass="28580">MTEISVLDRIADYIAQHELRDGDSLPAERKLAEDLAVTRRELRNALASLEAAGRIWRGVGRGTYLGARPLRFAQTLNGLSVGTSPSDVAEMRLMIEPALVALATMKASPADLAELEKVAKKNASTKDDYEWQQWDHRFHLLLAQATRNPAIIALLEAINGVRVKPALREKTVDQETRKRFAEQHQAVVTAMLARDSELAEQRMREHLSSVQIRVTAREKNRGAAVEPAAAGPSAIESSPAEAKPAAPSRRGRPASSQRDAG</sequence>
<dbReference type="PROSITE" id="PS50949">
    <property type="entry name" value="HTH_GNTR"/>
    <property type="match status" value="1"/>
</dbReference>
<dbReference type="InterPro" id="IPR008920">
    <property type="entry name" value="TF_FadR/GntR_C"/>
</dbReference>
<dbReference type="SMART" id="SM00895">
    <property type="entry name" value="FCD"/>
    <property type="match status" value="1"/>
</dbReference>
<dbReference type="SUPFAM" id="SSF46785">
    <property type="entry name" value="Winged helix' DNA-binding domain"/>
    <property type="match status" value="1"/>
</dbReference>
<feature type="domain" description="HTH gntR-type" evidence="5">
    <location>
        <begin position="1"/>
        <end position="68"/>
    </location>
</feature>
<dbReference type="EMBL" id="CP080095">
    <property type="protein sequence ID" value="QYD69300.1"/>
    <property type="molecule type" value="Genomic_DNA"/>
</dbReference>